<dbReference type="GO" id="GO:0016301">
    <property type="term" value="F:kinase activity"/>
    <property type="evidence" value="ECO:0007669"/>
    <property type="project" value="UniProtKB-KW"/>
</dbReference>
<accession>X1NJJ5</accession>
<name>X1NJJ5_9ZZZZ</name>
<protein>
    <recommendedName>
        <fullName evidence="3">Carbohydrate kinase FGGY N-terminal domain-containing protein</fullName>
    </recommendedName>
</protein>
<dbReference type="SUPFAM" id="SSF53067">
    <property type="entry name" value="Actin-like ATPase domain"/>
    <property type="match status" value="1"/>
</dbReference>
<comment type="caution">
    <text evidence="4">The sequence shown here is derived from an EMBL/GenBank/DDBJ whole genome shotgun (WGS) entry which is preliminary data.</text>
</comment>
<feature type="domain" description="Carbohydrate kinase FGGY N-terminal" evidence="3">
    <location>
        <begin position="4"/>
        <end position="187"/>
    </location>
</feature>
<keyword evidence="1" id="KW-0808">Transferase</keyword>
<organism evidence="4">
    <name type="scientific">marine sediment metagenome</name>
    <dbReference type="NCBI Taxonomy" id="412755"/>
    <lineage>
        <taxon>unclassified sequences</taxon>
        <taxon>metagenomes</taxon>
        <taxon>ecological metagenomes</taxon>
    </lineage>
</organism>
<evidence type="ECO:0000259" key="3">
    <source>
        <dbReference type="Pfam" id="PF00370"/>
    </source>
</evidence>
<dbReference type="EMBL" id="BARV01018065">
    <property type="protein sequence ID" value="GAI30391.1"/>
    <property type="molecule type" value="Genomic_DNA"/>
</dbReference>
<dbReference type="PANTHER" id="PTHR43095:SF5">
    <property type="entry name" value="XYLULOSE KINASE"/>
    <property type="match status" value="1"/>
</dbReference>
<dbReference type="Pfam" id="PF00370">
    <property type="entry name" value="FGGY_N"/>
    <property type="match status" value="1"/>
</dbReference>
<gene>
    <name evidence="4" type="ORF">S06H3_30644</name>
</gene>
<proteinExistence type="predicted"/>
<evidence type="ECO:0000256" key="2">
    <source>
        <dbReference type="ARBA" id="ARBA00022777"/>
    </source>
</evidence>
<dbReference type="InterPro" id="IPR050406">
    <property type="entry name" value="FGGY_Carb_Kinase"/>
</dbReference>
<evidence type="ECO:0000256" key="1">
    <source>
        <dbReference type="ARBA" id="ARBA00022679"/>
    </source>
</evidence>
<dbReference type="GO" id="GO:0005975">
    <property type="term" value="P:carbohydrate metabolic process"/>
    <property type="evidence" value="ECO:0007669"/>
    <property type="project" value="InterPro"/>
</dbReference>
<dbReference type="PANTHER" id="PTHR43095">
    <property type="entry name" value="SUGAR KINASE"/>
    <property type="match status" value="1"/>
</dbReference>
<dbReference type="InterPro" id="IPR018484">
    <property type="entry name" value="FGGY_N"/>
</dbReference>
<keyword evidence="2" id="KW-0418">Kinase</keyword>
<sequence length="214" mass="24128">MADYLMGIDYGTGGAKACIINTEGKVLAYAFREYPIITKKPGWSEHDPYLYWQIAGEIIKECIDGARIDSREIRGIGTSSALPSMVMVDKNHQPIHSAYNLMDRRATDEVAWLKKNIGEDEIFELTGNRLDDHPLIVNLMWEKKNRPDLYLKLREVIAHVAQKLSPGNGTGNSNISMTRINRMSTGNHGFQKISGFMNYAEISHTAQVHVDITF</sequence>
<dbReference type="AlphaFoldDB" id="X1NJJ5"/>
<evidence type="ECO:0000313" key="4">
    <source>
        <dbReference type="EMBL" id="GAI30391.1"/>
    </source>
</evidence>
<feature type="non-terminal residue" evidence="4">
    <location>
        <position position="214"/>
    </location>
</feature>
<dbReference type="InterPro" id="IPR043129">
    <property type="entry name" value="ATPase_NBD"/>
</dbReference>
<reference evidence="4" key="1">
    <citation type="journal article" date="2014" name="Front. Microbiol.">
        <title>High frequency of phylogenetically diverse reductive dehalogenase-homologous genes in deep subseafloor sedimentary metagenomes.</title>
        <authorList>
            <person name="Kawai M."/>
            <person name="Futagami T."/>
            <person name="Toyoda A."/>
            <person name="Takaki Y."/>
            <person name="Nishi S."/>
            <person name="Hori S."/>
            <person name="Arai W."/>
            <person name="Tsubouchi T."/>
            <person name="Morono Y."/>
            <person name="Uchiyama I."/>
            <person name="Ito T."/>
            <person name="Fujiyama A."/>
            <person name="Inagaki F."/>
            <person name="Takami H."/>
        </authorList>
    </citation>
    <scope>NUCLEOTIDE SEQUENCE</scope>
    <source>
        <strain evidence="4">Expedition CK06-06</strain>
    </source>
</reference>
<dbReference type="Gene3D" id="3.30.420.40">
    <property type="match status" value="1"/>
</dbReference>